<feature type="non-terminal residue" evidence="15">
    <location>
        <position position="1"/>
    </location>
</feature>
<proteinExistence type="evidence at transcript level"/>
<name>Q1L6W4_9TRAC</name>
<dbReference type="InterPro" id="IPR007641">
    <property type="entry name" value="RNA_pol_Rpb2_7"/>
</dbReference>
<accession>Q1L6W4</accession>
<evidence type="ECO:0000313" key="15">
    <source>
        <dbReference type="EMBL" id="AAY68199.1"/>
    </source>
</evidence>
<evidence type="ECO:0000256" key="4">
    <source>
        <dbReference type="ARBA" id="ARBA00022695"/>
    </source>
</evidence>
<dbReference type="InterPro" id="IPR007121">
    <property type="entry name" value="RNA_pol_bsu_CS"/>
</dbReference>
<feature type="domain" description="RNA polymerase Rpb2" evidence="11">
    <location>
        <begin position="549"/>
        <end position="622"/>
    </location>
</feature>
<keyword evidence="3 9" id="KW-0808">Transferase</keyword>
<comment type="function">
    <text evidence="9">DNA-dependent RNA polymerase catalyzes the transcription of DNA into RNA using the four ribonucleoside triphosphates as substrates.</text>
</comment>
<dbReference type="InterPro" id="IPR007120">
    <property type="entry name" value="DNA-dir_RNAP_su2_dom"/>
</dbReference>
<dbReference type="GO" id="GO:0000428">
    <property type="term" value="C:DNA-directed RNA polymerase complex"/>
    <property type="evidence" value="ECO:0007669"/>
    <property type="project" value="UniProtKB-KW"/>
</dbReference>
<feature type="domain" description="RNA polymerase Rpb2" evidence="12">
    <location>
        <begin position="2"/>
        <end position="19"/>
    </location>
</feature>
<evidence type="ECO:0000256" key="6">
    <source>
        <dbReference type="ARBA" id="ARBA00022833"/>
    </source>
</evidence>
<dbReference type="GO" id="GO:0046872">
    <property type="term" value="F:metal ion binding"/>
    <property type="evidence" value="ECO:0007669"/>
    <property type="project" value="UniProtKB-KW"/>
</dbReference>
<reference evidence="15" key="1">
    <citation type="journal article" date="2007" name="J. Mol. Evol.">
        <title>A multistep process gave rise to RNA polymerase IV of land plants.</title>
        <authorList>
            <person name="Luo J."/>
            <person name="Hall B.D."/>
        </authorList>
    </citation>
    <scope>NUCLEOTIDE SEQUENCE</scope>
</reference>
<keyword evidence="6" id="KW-0862">Zinc</keyword>
<dbReference type="Pfam" id="PF04567">
    <property type="entry name" value="RNA_pol_Rpb2_5"/>
    <property type="match status" value="1"/>
</dbReference>
<dbReference type="Gene3D" id="2.40.50.150">
    <property type="match status" value="1"/>
</dbReference>
<evidence type="ECO:0000256" key="3">
    <source>
        <dbReference type="ARBA" id="ARBA00022679"/>
    </source>
</evidence>
<dbReference type="GO" id="GO:0003899">
    <property type="term" value="F:DNA-directed RNA polymerase activity"/>
    <property type="evidence" value="ECO:0007669"/>
    <property type="project" value="UniProtKB-EC"/>
</dbReference>
<feature type="domain" description="RNA polymerase Rpb2" evidence="13">
    <location>
        <begin position="52"/>
        <end position="110"/>
    </location>
</feature>
<dbReference type="InterPro" id="IPR015712">
    <property type="entry name" value="DNA-dir_RNA_pol_su2"/>
</dbReference>
<organism evidence="15">
    <name type="scientific">Isoetes sp. JL-2005</name>
    <dbReference type="NCBI Taxonomy" id="331651"/>
    <lineage>
        <taxon>Eukaryota</taxon>
        <taxon>Viridiplantae</taxon>
        <taxon>Streptophyta</taxon>
        <taxon>Embryophyta</taxon>
        <taxon>Tracheophyta</taxon>
        <taxon>Lycopodiopsida</taxon>
        <taxon>Isoetales</taxon>
        <taxon>Isoetaceae</taxon>
        <taxon>Isoetes</taxon>
    </lineage>
</organism>
<dbReference type="CDD" id="cd00653">
    <property type="entry name" value="RNA_pol_B_RPB2"/>
    <property type="match status" value="1"/>
</dbReference>
<dbReference type="GO" id="GO:0032549">
    <property type="term" value="F:ribonucleoside binding"/>
    <property type="evidence" value="ECO:0007669"/>
    <property type="project" value="InterPro"/>
</dbReference>
<keyword evidence="5" id="KW-0479">Metal-binding</keyword>
<dbReference type="EC" id="2.7.7.6" evidence="9"/>
<dbReference type="GO" id="GO:0003677">
    <property type="term" value="F:DNA binding"/>
    <property type="evidence" value="ECO:0007669"/>
    <property type="project" value="InterPro"/>
</dbReference>
<evidence type="ECO:0000256" key="5">
    <source>
        <dbReference type="ARBA" id="ARBA00022723"/>
    </source>
</evidence>
<sequence>STPDGENCGLVKSMAVFAIVTLETPEQPILDALLGHMMPPEAVFPLGELVKVFLNGKWVGITDAENDLEQYVKRKRRGGGLDYQAICLRGKEINIFSDAGRLLRPLFIVDNDELCITKEHLFELRRKKPQDGFEYLVKEGVIEFVGAEEEYRASIAGSIQDLKRPRSHHVRYTHMELRPASLLAIGAFVIPFVNHNQSSRVMQQSRKHCRQAIGFNCSNLRVRCDTTSHELLYPQRPLVRTQAMTLIGRPELHNGQNPIVAVLSDTGYNQEDSIILNQSSLDRGMFRSMHFHTHKDALKPTLDQRFGEPSESDVGGYKKQSHYEKLDSDGLPHVGAALSSSDVIIGKLFTAGADVREVDASQKLKHTERGRVDQVVIAAKNDAETDVKVRLRECRTPQVGDKFSSMHGQKGVVGMCFHQEDLPFTRDGIVPDLIINPHAFPTRQTLGQLMECLAGKAAAVSAREQDATPFVERSLPRFSEELHKAGFQRTGMECMYSGRVGTRMKVRVNIGVTFYQRLTHMAEDKMKYRRTGSVHPLTRQPIVDRKRHGGIRFGEMERDCMIAHGASATLQERLFLLSDPYVMYICTKCRRTASVEQNKVPRCRFCKCGSNIVRVNVPYACNC</sequence>
<dbReference type="PROSITE" id="PS01166">
    <property type="entry name" value="RNA_POL_BETA"/>
    <property type="match status" value="1"/>
</dbReference>
<evidence type="ECO:0000256" key="9">
    <source>
        <dbReference type="RuleBase" id="RU363031"/>
    </source>
</evidence>
<evidence type="ECO:0000259" key="10">
    <source>
        <dbReference type="Pfam" id="PF00562"/>
    </source>
</evidence>
<evidence type="ECO:0000259" key="13">
    <source>
        <dbReference type="Pfam" id="PF04566"/>
    </source>
</evidence>
<dbReference type="Gene3D" id="3.90.1800.10">
    <property type="entry name" value="RNA polymerase alpha subunit dimerisation domain"/>
    <property type="match status" value="1"/>
</dbReference>
<evidence type="ECO:0000256" key="1">
    <source>
        <dbReference type="ARBA" id="ARBA00006835"/>
    </source>
</evidence>
<comment type="catalytic activity">
    <reaction evidence="9">
        <text>RNA(n) + a ribonucleoside 5'-triphosphate = RNA(n+1) + diphosphate</text>
        <dbReference type="Rhea" id="RHEA:21248"/>
        <dbReference type="Rhea" id="RHEA-COMP:14527"/>
        <dbReference type="Rhea" id="RHEA-COMP:17342"/>
        <dbReference type="ChEBI" id="CHEBI:33019"/>
        <dbReference type="ChEBI" id="CHEBI:61557"/>
        <dbReference type="ChEBI" id="CHEBI:140395"/>
        <dbReference type="EC" id="2.7.7.6"/>
    </reaction>
</comment>
<dbReference type="InterPro" id="IPR037033">
    <property type="entry name" value="DNA-dir_RNAP_su2_hyb_sf"/>
</dbReference>
<dbReference type="Pfam" id="PF04565">
    <property type="entry name" value="RNA_pol_Rpb2_3"/>
    <property type="match status" value="1"/>
</dbReference>
<keyword evidence="7 9" id="KW-0804">Transcription</keyword>
<dbReference type="InterPro" id="IPR014724">
    <property type="entry name" value="RNA_pol_RPB2_OB-fold"/>
</dbReference>
<evidence type="ECO:0000256" key="7">
    <source>
        <dbReference type="ARBA" id="ARBA00023163"/>
    </source>
</evidence>
<dbReference type="InterPro" id="IPR007647">
    <property type="entry name" value="RNA_pol_Rpb2_5"/>
</dbReference>
<evidence type="ECO:0000256" key="2">
    <source>
        <dbReference type="ARBA" id="ARBA00022478"/>
    </source>
</evidence>
<dbReference type="Gene3D" id="3.90.1070.20">
    <property type="match status" value="1"/>
</dbReference>
<comment type="similarity">
    <text evidence="1 8">Belongs to the RNA polymerase beta chain family.</text>
</comment>
<protein>
    <recommendedName>
        <fullName evidence="9">DNA-directed RNA polymerase subunit beta</fullName>
        <ecNumber evidence="9">2.7.7.6</ecNumber>
    </recommendedName>
</protein>
<dbReference type="InterPro" id="IPR007646">
    <property type="entry name" value="RNA_pol_Rpb2_4"/>
</dbReference>
<dbReference type="Pfam" id="PF00562">
    <property type="entry name" value="RNA_pol_Rpb2_6"/>
    <property type="match status" value="1"/>
</dbReference>
<keyword evidence="4 9" id="KW-0548">Nucleotidyltransferase</keyword>
<dbReference type="Pfam" id="PF04566">
    <property type="entry name" value="RNA_pol_Rpb2_4"/>
    <property type="match status" value="1"/>
</dbReference>
<dbReference type="PANTHER" id="PTHR20856">
    <property type="entry name" value="DNA-DIRECTED RNA POLYMERASE I SUBUNIT 2"/>
    <property type="match status" value="1"/>
</dbReference>
<feature type="domain" description="RNA polymerase Rpb2" evidence="14">
    <location>
        <begin position="133"/>
        <end position="179"/>
    </location>
</feature>
<dbReference type="InterPro" id="IPR007645">
    <property type="entry name" value="RNA_pol_Rpb2_3"/>
</dbReference>
<evidence type="ECO:0000259" key="12">
    <source>
        <dbReference type="Pfam" id="PF04565"/>
    </source>
</evidence>
<keyword evidence="2 9" id="KW-0240">DNA-directed RNA polymerase</keyword>
<gene>
    <name evidence="15" type="primary">RPD2</name>
</gene>
<dbReference type="AlphaFoldDB" id="Q1L6W4"/>
<dbReference type="EMBL" id="DQ011641">
    <property type="protein sequence ID" value="AAY68199.1"/>
    <property type="molecule type" value="mRNA"/>
</dbReference>
<evidence type="ECO:0000259" key="14">
    <source>
        <dbReference type="Pfam" id="PF04567"/>
    </source>
</evidence>
<evidence type="ECO:0000259" key="11">
    <source>
        <dbReference type="Pfam" id="PF04560"/>
    </source>
</evidence>
<dbReference type="SUPFAM" id="SSF64484">
    <property type="entry name" value="beta and beta-prime subunits of DNA dependent RNA-polymerase"/>
    <property type="match status" value="1"/>
</dbReference>
<dbReference type="GO" id="GO:0006351">
    <property type="term" value="P:DNA-templated transcription"/>
    <property type="evidence" value="ECO:0007669"/>
    <property type="project" value="InterPro"/>
</dbReference>
<dbReference type="Pfam" id="PF04560">
    <property type="entry name" value="RNA_pol_Rpb2_7"/>
    <property type="match status" value="1"/>
</dbReference>
<dbReference type="Gene3D" id="2.40.270.10">
    <property type="entry name" value="DNA-directed RNA polymerase, subunit 2, domain 6"/>
    <property type="match status" value="1"/>
</dbReference>
<feature type="domain" description="DNA-directed RNA polymerase subunit 2 hybrid-binding" evidence="10">
    <location>
        <begin position="188"/>
        <end position="547"/>
    </location>
</feature>
<evidence type="ECO:0000256" key="8">
    <source>
        <dbReference type="RuleBase" id="RU000434"/>
    </source>
</evidence>